<dbReference type="RefSeq" id="WP_191179034.1">
    <property type="nucleotide sequence ID" value="NZ_JACXXP010000006.1"/>
</dbReference>
<reference evidence="1" key="3">
    <citation type="submission" date="2024-05" db="EMBL/GenBank/DDBJ databases">
        <title>Description of novel Chryseobacterium sp. strain C-2.</title>
        <authorList>
            <person name="Saticioglu I.B."/>
        </authorList>
    </citation>
    <scope>NUCLEOTIDE SEQUENCE</scope>
    <source>
        <strain evidence="1">C-2</strain>
    </source>
</reference>
<evidence type="ECO:0000313" key="4">
    <source>
        <dbReference type="Proteomes" id="UP001107960"/>
    </source>
</evidence>
<dbReference type="Proteomes" id="UP001107960">
    <property type="component" value="Unassembled WGS sequence"/>
</dbReference>
<proteinExistence type="predicted"/>
<evidence type="ECO:0000313" key="3">
    <source>
        <dbReference type="Proteomes" id="UP000603715"/>
    </source>
</evidence>
<comment type="caution">
    <text evidence="2">The sequence shown here is derived from an EMBL/GenBank/DDBJ whole genome shotgun (WGS) entry which is preliminary data.</text>
</comment>
<sequence>MEDKIKDYLLQNLSFLKKGFTGIFLDNVTGKLISYHGEEVGISDKYGAFFYLRENGDENYRLSNSNAPKSLETIQDYKLIVYGANNNSLAVKNCVLNLLLNFKLKTSFPITVLSCSMNLGKIIYTEYPKLKEIDRLDVLKKLEFGCLLSFDLKISGRITVSNCECEI</sequence>
<evidence type="ECO:0000313" key="1">
    <source>
        <dbReference type="EMBL" id="MBD3904485.1"/>
    </source>
</evidence>
<organism evidence="2 4">
    <name type="scientific">Chryseobacterium muglaense</name>
    <dbReference type="NCBI Taxonomy" id="2893752"/>
    <lineage>
        <taxon>Bacteria</taxon>
        <taxon>Pseudomonadati</taxon>
        <taxon>Bacteroidota</taxon>
        <taxon>Flavobacteriia</taxon>
        <taxon>Flavobacteriales</taxon>
        <taxon>Weeksellaceae</taxon>
        <taxon>Chryseobacterium group</taxon>
        <taxon>Chryseobacterium</taxon>
    </lineage>
</organism>
<evidence type="ECO:0000313" key="2">
    <source>
        <dbReference type="EMBL" id="MCC9032696.1"/>
    </source>
</evidence>
<reference evidence="3" key="2">
    <citation type="submission" date="2023-07" db="EMBL/GenBank/DDBJ databases">
        <title>Description of novel Chryseobacterium sp. strain C-2.</title>
        <authorList>
            <person name="Saticioglu I.B."/>
        </authorList>
    </citation>
    <scope>NUCLEOTIDE SEQUENCE [LARGE SCALE GENOMIC DNA]</scope>
    <source>
        <strain evidence="3">C-2</strain>
    </source>
</reference>
<dbReference type="EMBL" id="JACXXP010000006">
    <property type="protein sequence ID" value="MBD3904485.1"/>
    <property type="molecule type" value="Genomic_DNA"/>
</dbReference>
<dbReference type="EMBL" id="JAJJML010000001">
    <property type="protein sequence ID" value="MCC9032696.1"/>
    <property type="molecule type" value="Genomic_DNA"/>
</dbReference>
<accession>A0A9Q3US87</accession>
<dbReference type="Proteomes" id="UP000603715">
    <property type="component" value="Unassembled WGS sequence"/>
</dbReference>
<keyword evidence="3" id="KW-1185">Reference proteome</keyword>
<gene>
    <name evidence="1" type="ORF">IEW27_07760</name>
    <name evidence="2" type="ORF">LNP80_00300</name>
</gene>
<protein>
    <submittedName>
        <fullName evidence="2">Uncharacterized protein</fullName>
    </submittedName>
</protein>
<dbReference type="AlphaFoldDB" id="A0A9Q3US87"/>
<name>A0A9Q3US87_9FLAO</name>
<reference evidence="2" key="1">
    <citation type="submission" date="2021-11" db="EMBL/GenBank/DDBJ databases">
        <title>Description of novel Chryseobacterium species.</title>
        <authorList>
            <person name="Saticioglu I.B."/>
            <person name="Ay H."/>
            <person name="Altun S."/>
            <person name="Duman M."/>
        </authorList>
    </citation>
    <scope>NUCLEOTIDE SEQUENCE</scope>
    <source>
        <strain evidence="2">C-39</strain>
    </source>
</reference>